<name>A0A164SQS0_DAUCS</name>
<dbReference type="InterPro" id="IPR053198">
    <property type="entry name" value="Gynoecium_Dev_Regulator"/>
</dbReference>
<feature type="region of interest" description="Disordered" evidence="1">
    <location>
        <begin position="330"/>
        <end position="353"/>
    </location>
</feature>
<protein>
    <recommendedName>
        <fullName evidence="2">PB1 domain-containing protein</fullName>
    </recommendedName>
</protein>
<organism evidence="3">
    <name type="scientific">Daucus carota subsp. sativus</name>
    <name type="common">Carrot</name>
    <dbReference type="NCBI Taxonomy" id="79200"/>
    <lineage>
        <taxon>Eukaryota</taxon>
        <taxon>Viridiplantae</taxon>
        <taxon>Streptophyta</taxon>
        <taxon>Embryophyta</taxon>
        <taxon>Tracheophyta</taxon>
        <taxon>Spermatophyta</taxon>
        <taxon>Magnoliopsida</taxon>
        <taxon>eudicotyledons</taxon>
        <taxon>Gunneridae</taxon>
        <taxon>Pentapetalae</taxon>
        <taxon>asterids</taxon>
        <taxon>campanulids</taxon>
        <taxon>Apiales</taxon>
        <taxon>Apiaceae</taxon>
        <taxon>Apioideae</taxon>
        <taxon>Scandiceae</taxon>
        <taxon>Daucinae</taxon>
        <taxon>Daucus</taxon>
        <taxon>Daucus sect. Daucus</taxon>
    </lineage>
</organism>
<feature type="region of interest" description="Disordered" evidence="1">
    <location>
        <begin position="582"/>
        <end position="603"/>
    </location>
</feature>
<reference evidence="3" key="1">
    <citation type="journal article" date="2016" name="Nat. Genet.">
        <title>A high-quality carrot genome assembly provides new insights into carotenoid accumulation and asterid genome evolution.</title>
        <authorList>
            <person name="Iorizzo M."/>
            <person name="Ellison S."/>
            <person name="Senalik D."/>
            <person name="Zeng P."/>
            <person name="Satapoomin P."/>
            <person name="Huang J."/>
            <person name="Bowman M."/>
            <person name="Iovene M."/>
            <person name="Sanseverino W."/>
            <person name="Cavagnaro P."/>
            <person name="Yildiz M."/>
            <person name="Macko-Podgorni A."/>
            <person name="Moranska E."/>
            <person name="Grzebelus E."/>
            <person name="Grzebelus D."/>
            <person name="Ashrafi H."/>
            <person name="Zheng Z."/>
            <person name="Cheng S."/>
            <person name="Spooner D."/>
            <person name="Van Deynze A."/>
            <person name="Simon P."/>
        </authorList>
    </citation>
    <scope>NUCLEOTIDE SEQUENCE [LARGE SCALE GENOMIC DNA]</scope>
    <source>
        <tissue evidence="3">Leaf</tissue>
    </source>
</reference>
<dbReference type="CDD" id="cd06410">
    <property type="entry name" value="PB1_UP2"/>
    <property type="match status" value="1"/>
</dbReference>
<reference evidence="4" key="2">
    <citation type="submission" date="2022-03" db="EMBL/GenBank/DDBJ databases">
        <title>Draft title - Genomic analysis of global carrot germplasm unveils the trajectory of domestication and the origin of high carotenoid orange carrot.</title>
        <authorList>
            <person name="Iorizzo M."/>
            <person name="Ellison S."/>
            <person name="Senalik D."/>
            <person name="Macko-Podgorni A."/>
            <person name="Grzebelus D."/>
            <person name="Bostan H."/>
            <person name="Rolling W."/>
            <person name="Curaba J."/>
            <person name="Simon P."/>
        </authorList>
    </citation>
    <scope>NUCLEOTIDE SEQUENCE</scope>
    <source>
        <tissue evidence="4">Leaf</tissue>
    </source>
</reference>
<dbReference type="KEGG" id="dcr:108194010"/>
<dbReference type="SMART" id="SM00666">
    <property type="entry name" value="PB1"/>
    <property type="match status" value="1"/>
</dbReference>
<dbReference type="STRING" id="79200.A0A164SQS0"/>
<evidence type="ECO:0000313" key="4">
    <source>
        <dbReference type="EMBL" id="WOH07669.1"/>
    </source>
</evidence>
<dbReference type="EMBL" id="LNRQ01000007">
    <property type="protein sequence ID" value="KZM86494.1"/>
    <property type="molecule type" value="Genomic_DNA"/>
</dbReference>
<feature type="compositionally biased region" description="Polar residues" evidence="1">
    <location>
        <begin position="206"/>
        <end position="220"/>
    </location>
</feature>
<proteinExistence type="predicted"/>
<dbReference type="EMBL" id="CP093349">
    <property type="protein sequence ID" value="WOH07669.1"/>
    <property type="molecule type" value="Genomic_DNA"/>
</dbReference>
<dbReference type="OMA" id="YNYADPA"/>
<feature type="domain" description="PB1" evidence="2">
    <location>
        <begin position="45"/>
        <end position="154"/>
    </location>
</feature>
<accession>A0A164SQS0</accession>
<dbReference type="PANTHER" id="PTHR31066:SF27">
    <property type="entry name" value="EXPRESSED PROTEIN"/>
    <property type="match status" value="1"/>
</dbReference>
<gene>
    <name evidence="3" type="ORF">DCAR_023628</name>
    <name evidence="4" type="ORF">DCAR_0727102</name>
</gene>
<dbReference type="Gene3D" id="3.10.20.90">
    <property type="entry name" value="Phosphatidylinositol 3-kinase Catalytic Subunit, Chain A, domain 1"/>
    <property type="match status" value="1"/>
</dbReference>
<feature type="region of interest" description="Disordered" evidence="1">
    <location>
        <begin position="206"/>
        <end position="237"/>
    </location>
</feature>
<evidence type="ECO:0000259" key="2">
    <source>
        <dbReference type="PROSITE" id="PS51745"/>
    </source>
</evidence>
<dbReference type="FunFam" id="3.10.20.90:FF:000058">
    <property type="entry name" value="Octicosapeptide/phox/Bem1p domain kinase superfamily protein"/>
    <property type="match status" value="1"/>
</dbReference>
<dbReference type="InterPro" id="IPR053793">
    <property type="entry name" value="PB1-like"/>
</dbReference>
<dbReference type="PANTHER" id="PTHR31066">
    <property type="entry name" value="OS05G0427100 PROTEIN-RELATED"/>
    <property type="match status" value="1"/>
</dbReference>
<evidence type="ECO:0000256" key="1">
    <source>
        <dbReference type="SAM" id="MobiDB-lite"/>
    </source>
</evidence>
<dbReference type="InterPro" id="IPR000270">
    <property type="entry name" value="PB1_dom"/>
</dbReference>
<dbReference type="AlphaFoldDB" id="A0A164SQS0"/>
<dbReference type="Gramene" id="KZM86494">
    <property type="protein sequence ID" value="KZM86494"/>
    <property type="gene ID" value="DCAR_023628"/>
</dbReference>
<dbReference type="Proteomes" id="UP000077755">
    <property type="component" value="Chromosome 7"/>
</dbReference>
<sequence length="603" mass="66386">MNPPSPTPSTTTTTPDSVNSSSRTKAATESFDDSCQLVSAKTPTKLRLMCSFNGHIIPRPHDKSLCYIGGDTRIVVVDRHSSLSELTNYLSKILLNSKKQGCFTLKYQLPSEDLDSLISVTTDEDLENMVEEYDRLSDNSAGKSSRLRLFLFPVKPESGSSIGSLLENSEEWFLNALNGTNGGELSNSDSGNCLLSLDDDFLIGNNSKGNKNQDVQSMPNSPMLDRASSFGSASSTPKALPRIKVKVADDQQHKVGIEERFAQMGVDRNVDQKLEDGGLKVEVEVVTVSSGQVVGDYLARDLSDDDYRRQIQQQQAQLMASQLYKNHDLASPHDSVSSDGSITNPLPRQKPMMYQDPNIQYTTLQSRVSVEQNTTDPRIHQMQQRYQDFGYLLPTHSDPQHHQILHQQQPQFITAGSQYIQQLPAGAVTMPSYYPVYPSQHPQRPHNPALEQQYPVYYVPARQTQAYNMPVHTDYNETTPSVTMVSPSSGQYNIVRNATAPGPYAPSSLHITTNAAVVQVPTGQPQPQYLGLSQSHQPQSIAPTLSPTTSYANKFADPTQASAYYGQSLACQMAAPYQTTTSASPEAAAQLPVDSTKLQDRTL</sequence>
<feature type="compositionally biased region" description="Polar residues" evidence="1">
    <location>
        <begin position="334"/>
        <end position="346"/>
    </location>
</feature>
<dbReference type="PROSITE" id="PS51745">
    <property type="entry name" value="PB1"/>
    <property type="match status" value="1"/>
</dbReference>
<evidence type="ECO:0000313" key="5">
    <source>
        <dbReference type="Proteomes" id="UP000077755"/>
    </source>
</evidence>
<keyword evidence="5" id="KW-1185">Reference proteome</keyword>
<feature type="region of interest" description="Disordered" evidence="1">
    <location>
        <begin position="1"/>
        <end position="25"/>
    </location>
</feature>
<dbReference type="SUPFAM" id="SSF54277">
    <property type="entry name" value="CAD &amp; PB1 domains"/>
    <property type="match status" value="1"/>
</dbReference>
<dbReference type="OrthoDB" id="774308at2759"/>
<dbReference type="Pfam" id="PF00564">
    <property type="entry name" value="PB1"/>
    <property type="match status" value="1"/>
</dbReference>
<evidence type="ECO:0000313" key="3">
    <source>
        <dbReference type="EMBL" id="KZM86494.1"/>
    </source>
</evidence>
<feature type="compositionally biased region" description="Low complexity" evidence="1">
    <location>
        <begin position="8"/>
        <end position="22"/>
    </location>
</feature>